<name>A0ABM8NE27_9BURK</name>
<gene>
    <name evidence="1" type="ORF">LMG27952_01148</name>
</gene>
<reference evidence="1 2" key="1">
    <citation type="submission" date="2020-10" db="EMBL/GenBank/DDBJ databases">
        <authorList>
            <person name="Peeters C."/>
        </authorList>
    </citation>
    <scope>NUCLEOTIDE SEQUENCE [LARGE SCALE GENOMIC DNA]</scope>
    <source>
        <strain evidence="1 2">LMG 27952</strain>
    </source>
</reference>
<comment type="caution">
    <text evidence="1">The sequence shown here is derived from an EMBL/GenBank/DDBJ whole genome shotgun (WGS) entry which is preliminary data.</text>
</comment>
<sequence length="100" mass="11298">MRAQLNGKTTVEVHTEAFGDEAYAAAWLRSADGRWKALWTEPRLGSTDGHWQLYDLAKDRGETTDVSMQNPSVIQSLVNRWNTDMNNVGGVEPLRPQGYY</sequence>
<protein>
    <submittedName>
        <fullName evidence="1">Uncharacterized protein</fullName>
    </submittedName>
</protein>
<dbReference type="Gene3D" id="3.30.1120.10">
    <property type="match status" value="1"/>
</dbReference>
<proteinExistence type="predicted"/>
<dbReference type="EMBL" id="CAJHCQ010000002">
    <property type="protein sequence ID" value="CAD6519457.1"/>
    <property type="molecule type" value="Genomic_DNA"/>
</dbReference>
<keyword evidence="2" id="KW-1185">Reference proteome</keyword>
<evidence type="ECO:0000313" key="1">
    <source>
        <dbReference type="EMBL" id="CAD6519457.1"/>
    </source>
</evidence>
<evidence type="ECO:0000313" key="2">
    <source>
        <dbReference type="Proteomes" id="UP000656319"/>
    </source>
</evidence>
<dbReference type="InterPro" id="IPR017850">
    <property type="entry name" value="Alkaline_phosphatase_core_sf"/>
</dbReference>
<accession>A0ABM8NE27</accession>
<dbReference type="Proteomes" id="UP000656319">
    <property type="component" value="Unassembled WGS sequence"/>
</dbReference>
<dbReference type="SUPFAM" id="SSF53649">
    <property type="entry name" value="Alkaline phosphatase-like"/>
    <property type="match status" value="1"/>
</dbReference>
<organism evidence="1 2">
    <name type="scientific">Paraburkholderia hiiakae</name>
    <dbReference type="NCBI Taxonomy" id="1081782"/>
    <lineage>
        <taxon>Bacteria</taxon>
        <taxon>Pseudomonadati</taxon>
        <taxon>Pseudomonadota</taxon>
        <taxon>Betaproteobacteria</taxon>
        <taxon>Burkholderiales</taxon>
        <taxon>Burkholderiaceae</taxon>
        <taxon>Paraburkholderia</taxon>
    </lineage>
</organism>